<feature type="region of interest" description="Disordered" evidence="2">
    <location>
        <begin position="265"/>
        <end position="304"/>
    </location>
</feature>
<evidence type="ECO:0000256" key="2">
    <source>
        <dbReference type="SAM" id="MobiDB-lite"/>
    </source>
</evidence>
<protein>
    <submittedName>
        <fullName evidence="3">Uncharacterized protein</fullName>
    </submittedName>
</protein>
<comment type="caution">
    <text evidence="3">The sequence shown here is derived from an EMBL/GenBank/DDBJ whole genome shotgun (WGS) entry which is preliminary data.</text>
</comment>
<dbReference type="OrthoDB" id="568337at2759"/>
<dbReference type="EMBL" id="CAJHUC010000811">
    <property type="protein sequence ID" value="CAD7698345.1"/>
    <property type="molecule type" value="Genomic_DNA"/>
</dbReference>
<sequence>MKLRDCEGQLQAAMRECDEMRMAIREKKGPWFDEVRANVEARVRDVMAHSRELESQIEQHRQLHRERLQDFSAERSRLAGEIKALRDGLADAEAKIAQAEEGAGRAQDRLQSALSETEVRAQQMNDLQAENRVLADSMRSMREECSEIWMKEQRMVAQMKSLDAALSSSRKSEEHLTSQLDTARSQLATQVSMNRDLMHRKEAVEWELMETQAQAKDCFSVESKIDAQHVSAQAHERSTCQPTLGRTMMHTSWLLRSCDRAVAPAPWQRPSQPTKQLAQTQHSAHVRKPLPTPRPFQLRHGRSP</sequence>
<evidence type="ECO:0000313" key="4">
    <source>
        <dbReference type="Proteomes" id="UP000708148"/>
    </source>
</evidence>
<organism evidence="3 4">
    <name type="scientific">Ostreobium quekettii</name>
    <dbReference type="NCBI Taxonomy" id="121088"/>
    <lineage>
        <taxon>Eukaryota</taxon>
        <taxon>Viridiplantae</taxon>
        <taxon>Chlorophyta</taxon>
        <taxon>core chlorophytes</taxon>
        <taxon>Ulvophyceae</taxon>
        <taxon>TCBD clade</taxon>
        <taxon>Bryopsidales</taxon>
        <taxon>Ostreobineae</taxon>
        <taxon>Ostreobiaceae</taxon>
        <taxon>Ostreobium</taxon>
    </lineage>
</organism>
<dbReference type="Proteomes" id="UP000708148">
    <property type="component" value="Unassembled WGS sequence"/>
</dbReference>
<keyword evidence="1" id="KW-0175">Coiled coil</keyword>
<proteinExistence type="predicted"/>
<dbReference type="AlphaFoldDB" id="A0A8S1ITL1"/>
<accession>A0A8S1ITL1</accession>
<evidence type="ECO:0000256" key="1">
    <source>
        <dbReference type="SAM" id="Coils"/>
    </source>
</evidence>
<name>A0A8S1ITL1_9CHLO</name>
<reference evidence="3" key="1">
    <citation type="submission" date="2020-12" db="EMBL/GenBank/DDBJ databases">
        <authorList>
            <person name="Iha C."/>
        </authorList>
    </citation>
    <scope>NUCLEOTIDE SEQUENCE</scope>
</reference>
<gene>
    <name evidence="3" type="ORF">OSTQU699_LOCUS3706</name>
</gene>
<feature type="compositionally biased region" description="Polar residues" evidence="2">
    <location>
        <begin position="269"/>
        <end position="283"/>
    </location>
</feature>
<evidence type="ECO:0000313" key="3">
    <source>
        <dbReference type="EMBL" id="CAD7698345.1"/>
    </source>
</evidence>
<feature type="coiled-coil region" evidence="1">
    <location>
        <begin position="75"/>
        <end position="144"/>
    </location>
</feature>
<keyword evidence="4" id="KW-1185">Reference proteome</keyword>